<dbReference type="Gene3D" id="3.40.50.2000">
    <property type="entry name" value="Glycogen Phosphorylase B"/>
    <property type="match status" value="2"/>
</dbReference>
<dbReference type="CDD" id="cd03820">
    <property type="entry name" value="GT4_AmsD-like"/>
    <property type="match status" value="1"/>
</dbReference>
<proteinExistence type="predicted"/>
<dbReference type="Pfam" id="PF13692">
    <property type="entry name" value="Glyco_trans_1_4"/>
    <property type="match status" value="1"/>
</dbReference>
<accession>A0A643G1F9</accession>
<dbReference type="Pfam" id="PF13439">
    <property type="entry name" value="Glyco_transf_4"/>
    <property type="match status" value="1"/>
</dbReference>
<dbReference type="PANTHER" id="PTHR12526">
    <property type="entry name" value="GLYCOSYLTRANSFERASE"/>
    <property type="match status" value="1"/>
</dbReference>
<dbReference type="AlphaFoldDB" id="A0A643G1F9"/>
<dbReference type="EMBL" id="CP062803">
    <property type="protein sequence ID" value="QOT75617.1"/>
    <property type="molecule type" value="Genomic_DNA"/>
</dbReference>
<evidence type="ECO:0000313" key="3">
    <source>
        <dbReference type="Proteomes" id="UP000397656"/>
    </source>
</evidence>
<evidence type="ECO:0000313" key="2">
    <source>
        <dbReference type="EMBL" id="QOT75617.1"/>
    </source>
</evidence>
<dbReference type="SUPFAM" id="SSF53756">
    <property type="entry name" value="UDP-Glycosyltransferase/glycogen phosphorylase"/>
    <property type="match status" value="1"/>
</dbReference>
<dbReference type="Proteomes" id="UP000397656">
    <property type="component" value="Chromosome 1"/>
</dbReference>
<reference evidence="2 3" key="1">
    <citation type="submission" date="2020-10" db="EMBL/GenBank/DDBJ databases">
        <title>Complete genome sequence of Cupriavidus basilensis CCUG 49340T.</title>
        <authorList>
            <person name="Salva-Serra F."/>
            <person name="Donoso R.A."/>
            <person name="Cho K.H."/>
            <person name="Yoo J.A."/>
            <person name="Lee K."/>
            <person name="Yoon S.-H."/>
            <person name="Perez-Pantoja D."/>
            <person name="Moore E.R.B."/>
        </authorList>
    </citation>
    <scope>NUCLEOTIDE SEQUENCE [LARGE SCALE GENOMIC DNA]</scope>
    <source>
        <strain evidence="3">CCUG 49340</strain>
    </source>
</reference>
<name>A0A643G1F9_9BURK</name>
<dbReference type="PANTHER" id="PTHR12526:SF630">
    <property type="entry name" value="GLYCOSYLTRANSFERASE"/>
    <property type="match status" value="1"/>
</dbReference>
<keyword evidence="2" id="KW-0808">Transferase</keyword>
<dbReference type="InterPro" id="IPR028098">
    <property type="entry name" value="Glyco_trans_4-like_N"/>
</dbReference>
<sequence length="370" mass="40573">MTSRPAICFLTGTLNAFAGAERVTATIANELAARGYRVHILSLWDRGSCFALHSAITHDALFDQRPSFKRAYLQTVRGIRQYIVRHRVDVLIDVDTMLTLFTLPATFGLPTRRVSWEHCNFDQDLGKPTRRLARRLAARFNARVVVLTERDRARWQSALSYPHNIVAIPNPLPFDLPDSPASRLHPTVLAVGRLSQAKGFDILLRAWSEVRHVYPEWKLQIVGEGEERGALEKLRSELGLEPSVSLPGARADIDAAYRDASIFCLSSRYEGFGLVLLEAMAFGLPIVSAACETGPKALLEDGVQAVMVPTDTPQALAQALIRVIGDPQLQQSLAVAGRAMAAGYAIGQIVAQWETLLTVPAGQTDSGIKA</sequence>
<evidence type="ECO:0000259" key="1">
    <source>
        <dbReference type="Pfam" id="PF13439"/>
    </source>
</evidence>
<protein>
    <submittedName>
        <fullName evidence="2">Glycosyltransferase family 4 protein</fullName>
    </submittedName>
</protein>
<dbReference type="GO" id="GO:0016757">
    <property type="term" value="F:glycosyltransferase activity"/>
    <property type="evidence" value="ECO:0007669"/>
    <property type="project" value="UniProtKB-ARBA"/>
</dbReference>
<gene>
    <name evidence="2" type="ORF">F7R26_015705</name>
</gene>
<dbReference type="GeneID" id="98402357"/>
<organism evidence="2 3">
    <name type="scientific">Cupriavidus basilensis</name>
    <dbReference type="NCBI Taxonomy" id="68895"/>
    <lineage>
        <taxon>Bacteria</taxon>
        <taxon>Pseudomonadati</taxon>
        <taxon>Pseudomonadota</taxon>
        <taxon>Betaproteobacteria</taxon>
        <taxon>Burkholderiales</taxon>
        <taxon>Burkholderiaceae</taxon>
        <taxon>Cupriavidus</taxon>
    </lineage>
</organism>
<feature type="domain" description="Glycosyltransferase subfamily 4-like N-terminal" evidence="1">
    <location>
        <begin position="19"/>
        <end position="172"/>
    </location>
</feature>
<dbReference type="RefSeq" id="WP_150984070.1">
    <property type="nucleotide sequence ID" value="NZ_CP062803.1"/>
</dbReference>